<evidence type="ECO:0000313" key="3">
    <source>
        <dbReference type="Proteomes" id="UP000078512"/>
    </source>
</evidence>
<feature type="compositionally biased region" description="Basic and acidic residues" evidence="1">
    <location>
        <begin position="253"/>
        <end position="264"/>
    </location>
</feature>
<dbReference type="EMBL" id="KV442056">
    <property type="protein sequence ID" value="OAQ27519.1"/>
    <property type="molecule type" value="Genomic_DNA"/>
</dbReference>
<organism evidence="2 3">
    <name type="scientific">Linnemannia elongata AG-77</name>
    <dbReference type="NCBI Taxonomy" id="1314771"/>
    <lineage>
        <taxon>Eukaryota</taxon>
        <taxon>Fungi</taxon>
        <taxon>Fungi incertae sedis</taxon>
        <taxon>Mucoromycota</taxon>
        <taxon>Mortierellomycotina</taxon>
        <taxon>Mortierellomycetes</taxon>
        <taxon>Mortierellales</taxon>
        <taxon>Mortierellaceae</taxon>
        <taxon>Linnemannia</taxon>
    </lineage>
</organism>
<dbReference type="OrthoDB" id="10379278at2759"/>
<dbReference type="Proteomes" id="UP000078512">
    <property type="component" value="Unassembled WGS sequence"/>
</dbReference>
<gene>
    <name evidence="2" type="ORF">K457DRAFT_21077</name>
</gene>
<proteinExistence type="predicted"/>
<keyword evidence="3" id="KW-1185">Reference proteome</keyword>
<reference evidence="2 3" key="1">
    <citation type="submission" date="2016-05" db="EMBL/GenBank/DDBJ databases">
        <title>Genome sequencing reveals origins of a unique bacterial endosymbiosis in the earliest lineages of terrestrial Fungi.</title>
        <authorList>
            <consortium name="DOE Joint Genome Institute"/>
            <person name="Uehling J."/>
            <person name="Gryganskyi A."/>
            <person name="Hameed K."/>
            <person name="Tschaplinski T."/>
            <person name="Misztal P."/>
            <person name="Wu S."/>
            <person name="Desiro A."/>
            <person name="Vande Pol N."/>
            <person name="Du Z.-Y."/>
            <person name="Zienkiewicz A."/>
            <person name="Zienkiewicz K."/>
            <person name="Morin E."/>
            <person name="Tisserant E."/>
            <person name="Splivallo R."/>
            <person name="Hainaut M."/>
            <person name="Henrissat B."/>
            <person name="Ohm R."/>
            <person name="Kuo A."/>
            <person name="Yan J."/>
            <person name="Lipzen A."/>
            <person name="Nolan M."/>
            <person name="Labutti K."/>
            <person name="Barry K."/>
            <person name="Goldstein A."/>
            <person name="Labbe J."/>
            <person name="Schadt C."/>
            <person name="Tuskan G."/>
            <person name="Grigoriev I."/>
            <person name="Martin F."/>
            <person name="Vilgalys R."/>
            <person name="Bonito G."/>
        </authorList>
    </citation>
    <scope>NUCLEOTIDE SEQUENCE [LARGE SCALE GENOMIC DNA]</scope>
    <source>
        <strain evidence="2 3">AG-77</strain>
    </source>
</reference>
<dbReference type="AlphaFoldDB" id="A0A197JT78"/>
<accession>A0A197JT78</accession>
<evidence type="ECO:0000313" key="2">
    <source>
        <dbReference type="EMBL" id="OAQ27519.1"/>
    </source>
</evidence>
<name>A0A197JT78_9FUNG</name>
<sequence>MYIKKLHLPSILYHTSNPTSTLWTRNSAHNTRYNLYKNHRQHPRKSRHTNELPRITLARVSQIPIKNAHWYAHKMRSNYIYFLTLLALVAVACAQGNDGDEQKLAQEIGEIICDTGDHPAAFYSCIECCQGMHPFLAWAEPNAVARKKMTGVAEFGPVTQKAMCDRMTDYAEILRNAMVDEKDVLNDKYATEEALVDFFNQKVDCFRSCKDSPEKKEFCIPFVASTNPRPPPPPPPPAFKWDFWKAITGGYDVPRRSNKFREDGPQGANTH</sequence>
<feature type="region of interest" description="Disordered" evidence="1">
    <location>
        <begin position="252"/>
        <end position="271"/>
    </location>
</feature>
<protein>
    <submittedName>
        <fullName evidence="2">Uncharacterized protein</fullName>
    </submittedName>
</protein>
<evidence type="ECO:0000256" key="1">
    <source>
        <dbReference type="SAM" id="MobiDB-lite"/>
    </source>
</evidence>